<dbReference type="EMBL" id="CAXAMN010021478">
    <property type="protein sequence ID" value="CAK9060052.1"/>
    <property type="molecule type" value="Genomic_DNA"/>
</dbReference>
<evidence type="ECO:0000313" key="2">
    <source>
        <dbReference type="Proteomes" id="UP001642484"/>
    </source>
</evidence>
<name>A0ABP0NAE9_9DINO</name>
<keyword evidence="2" id="KW-1185">Reference proteome</keyword>
<evidence type="ECO:0000313" key="1">
    <source>
        <dbReference type="EMBL" id="CAK9060052.1"/>
    </source>
</evidence>
<organism evidence="1 2">
    <name type="scientific">Durusdinium trenchii</name>
    <dbReference type="NCBI Taxonomy" id="1381693"/>
    <lineage>
        <taxon>Eukaryota</taxon>
        <taxon>Sar</taxon>
        <taxon>Alveolata</taxon>
        <taxon>Dinophyceae</taxon>
        <taxon>Suessiales</taxon>
        <taxon>Symbiodiniaceae</taxon>
        <taxon>Durusdinium</taxon>
    </lineage>
</organism>
<sequence length="234" mass="25161">MSLAVTAFPATAPCPSCPSQGPRVRTARCGSREGFVVASFSGTLIARYVSGASRHCRQKPRVKALQQATLDVEVKQRRLLAEVEVLSVSLHPLKPRDLVVLEVTDPDFPDGPPLPVVSEPLWQTGDKALLMQVGCRVPQNVARFQGLFRELAGAALARKEGAMEGPLKLAGVDSMGLLLPYSAEGLQRQKDLERLEVFQSRVALQLAYSGDGFRGSLGSDDSVEAAVRSALLQV</sequence>
<dbReference type="Proteomes" id="UP001642484">
    <property type="component" value="Unassembled WGS sequence"/>
</dbReference>
<proteinExistence type="predicted"/>
<protein>
    <submittedName>
        <fullName evidence="1">Uncharacterized protein</fullName>
    </submittedName>
</protein>
<reference evidence="1 2" key="1">
    <citation type="submission" date="2024-02" db="EMBL/GenBank/DDBJ databases">
        <authorList>
            <person name="Chen Y."/>
            <person name="Shah S."/>
            <person name="Dougan E. K."/>
            <person name="Thang M."/>
            <person name="Chan C."/>
        </authorList>
    </citation>
    <scope>NUCLEOTIDE SEQUENCE [LARGE SCALE GENOMIC DNA]</scope>
</reference>
<gene>
    <name evidence="1" type="ORF">CCMP2556_LOCUS29541</name>
</gene>
<comment type="caution">
    <text evidence="1">The sequence shown here is derived from an EMBL/GenBank/DDBJ whole genome shotgun (WGS) entry which is preliminary data.</text>
</comment>
<feature type="non-terminal residue" evidence="1">
    <location>
        <position position="234"/>
    </location>
</feature>
<accession>A0ABP0NAE9</accession>